<keyword evidence="11" id="KW-0479">Metal-binding</keyword>
<reference evidence="30 31" key="1">
    <citation type="journal article" date="2021" name="Cell">
        <title>Tracing the genetic footprints of vertebrate landing in non-teleost ray-finned fishes.</title>
        <authorList>
            <person name="Bi X."/>
            <person name="Wang K."/>
            <person name="Yang L."/>
            <person name="Pan H."/>
            <person name="Jiang H."/>
            <person name="Wei Q."/>
            <person name="Fang M."/>
            <person name="Yu H."/>
            <person name="Zhu C."/>
            <person name="Cai Y."/>
            <person name="He Y."/>
            <person name="Gan X."/>
            <person name="Zeng H."/>
            <person name="Yu D."/>
            <person name="Zhu Y."/>
            <person name="Jiang H."/>
            <person name="Qiu Q."/>
            <person name="Yang H."/>
            <person name="Zhang Y.E."/>
            <person name="Wang W."/>
            <person name="Zhu M."/>
            <person name="He S."/>
            <person name="Zhang G."/>
        </authorList>
    </citation>
    <scope>NUCLEOTIDE SEQUENCE [LARGE SCALE GENOMIC DNA]</scope>
    <source>
        <strain evidence="30">Bchr_013</strain>
    </source>
</reference>
<comment type="caution">
    <text evidence="30">The sequence shown here is derived from an EMBL/GenBank/DDBJ whole genome shotgun (WGS) entry which is preliminary data.</text>
</comment>
<comment type="subcellular location">
    <subcellularLocation>
        <location evidence="3">Cytoplasm</location>
        <location evidence="3">Cytosol</location>
    </subcellularLocation>
    <subcellularLocation>
        <location evidence="2">Mitochondrion inner membrane</location>
        <topology evidence="2">Single-pass membrane protein</topology>
    </subcellularLocation>
    <subcellularLocation>
        <location evidence="4">Mitochondrion outer membrane</location>
        <topology evidence="4">Single-pass membrane protein</topology>
    </subcellularLocation>
</comment>
<keyword evidence="12" id="KW-0547">Nucleotide-binding</keyword>
<evidence type="ECO:0000256" key="24">
    <source>
        <dbReference type="ARBA" id="ARBA00047899"/>
    </source>
</evidence>
<keyword evidence="18" id="KW-0809">Transit peptide</keyword>
<comment type="catalytic activity">
    <reaction evidence="25">
        <text>L-seryl-[protein] + ATP = O-phospho-L-seryl-[protein] + ADP + H(+)</text>
        <dbReference type="Rhea" id="RHEA:17989"/>
        <dbReference type="Rhea" id="RHEA-COMP:9863"/>
        <dbReference type="Rhea" id="RHEA-COMP:11604"/>
        <dbReference type="ChEBI" id="CHEBI:15378"/>
        <dbReference type="ChEBI" id="CHEBI:29999"/>
        <dbReference type="ChEBI" id="CHEBI:30616"/>
        <dbReference type="ChEBI" id="CHEBI:83421"/>
        <dbReference type="ChEBI" id="CHEBI:456216"/>
        <dbReference type="EC" id="2.7.11.1"/>
    </reaction>
</comment>
<evidence type="ECO:0000256" key="7">
    <source>
        <dbReference type="ARBA" id="ARBA00022527"/>
    </source>
</evidence>
<keyword evidence="16" id="KW-0067">ATP-binding</keyword>
<evidence type="ECO:0000256" key="28">
    <source>
        <dbReference type="ARBA" id="ARBA00074253"/>
    </source>
</evidence>
<dbReference type="InterPro" id="IPR051511">
    <property type="entry name" value="MitoQC_Scaffold_Kinases"/>
</dbReference>
<keyword evidence="8" id="KW-0597">Phosphoprotein</keyword>
<dbReference type="GO" id="GO:0000422">
    <property type="term" value="P:autophagy of mitochondrion"/>
    <property type="evidence" value="ECO:0007669"/>
    <property type="project" value="TreeGrafter"/>
</dbReference>
<dbReference type="InterPro" id="IPR000719">
    <property type="entry name" value="Prot_kinase_dom"/>
</dbReference>
<evidence type="ECO:0000256" key="13">
    <source>
        <dbReference type="ARBA" id="ARBA00022777"/>
    </source>
</evidence>
<feature type="non-terminal residue" evidence="30">
    <location>
        <position position="1"/>
    </location>
</feature>
<dbReference type="FunFam" id="1.10.510.10:FF:000418">
    <property type="entry name" value="PTEN induced kinase 1"/>
    <property type="match status" value="1"/>
</dbReference>
<dbReference type="GO" id="GO:0043066">
    <property type="term" value="P:negative regulation of apoptotic process"/>
    <property type="evidence" value="ECO:0007669"/>
    <property type="project" value="UniProtKB-ARBA"/>
</dbReference>
<dbReference type="GO" id="GO:0005741">
    <property type="term" value="C:mitochondrial outer membrane"/>
    <property type="evidence" value="ECO:0007669"/>
    <property type="project" value="UniProtKB-SubCell"/>
</dbReference>
<accession>A0A8X7X1H6</accession>
<dbReference type="PANTHER" id="PTHR22972">
    <property type="entry name" value="SERINE/THREONINE PROTEIN KINASE"/>
    <property type="match status" value="1"/>
</dbReference>
<dbReference type="PANTHER" id="PTHR22972:SF7">
    <property type="entry name" value="SERINE_THREONINE-PROTEIN KINASE PINK1, MITOCHONDRIAL"/>
    <property type="match status" value="1"/>
</dbReference>
<dbReference type="GO" id="GO:0005743">
    <property type="term" value="C:mitochondrial inner membrane"/>
    <property type="evidence" value="ECO:0007669"/>
    <property type="project" value="UniProtKB-SubCell"/>
</dbReference>
<dbReference type="EMBL" id="JAATIS010005477">
    <property type="protein sequence ID" value="KAG2459683.1"/>
    <property type="molecule type" value="Genomic_DNA"/>
</dbReference>
<evidence type="ECO:0000256" key="25">
    <source>
        <dbReference type="ARBA" id="ARBA00048679"/>
    </source>
</evidence>
<dbReference type="GO" id="GO:0005783">
    <property type="term" value="C:endoplasmic reticulum"/>
    <property type="evidence" value="ECO:0007669"/>
    <property type="project" value="UniProtKB-ARBA"/>
</dbReference>
<keyword evidence="21" id="KW-0496">Mitochondrion</keyword>
<dbReference type="GO" id="GO:0006950">
    <property type="term" value="P:response to stress"/>
    <property type="evidence" value="ECO:0007669"/>
    <property type="project" value="UniProtKB-ARBA"/>
</dbReference>
<comment type="cofactor">
    <cofactor evidence="1">
        <name>Mg(2+)</name>
        <dbReference type="ChEBI" id="CHEBI:18420"/>
    </cofactor>
</comment>
<sequence length="579" mass="64839">MSLKHVIGRGLAIGRSALHRAVLNPVLRTAAQLRNLRPRQASYSSSLLLPSRYRYFRVSLSGLAAQLQRHIFRTASGTGSPRNRAVFLAFGLGMGLIEQQLDEDRKSSAACKEIQALFHKKMKKYENPFKCFSAGYKLEDYIIGQEIGKGCSAAVYEAAPANKAYTFANVYASEKQNTSAEKSEKDLVPVKFSSASIFPLAVKMMWNMGEDSSCESILKMMGKELVPASPHAMSADKRTVALKGLPLNLHAIIDTSHYRHFGYQTKKLEPHPNVIKVFRAFTADVPLLPDAWESYPDMLPTRLNPTGIGHNRTLFLVMKKYPCTLRQYLDETIPPHREGVRMILQLLEGVDHLYKQGIAHRDLKSNNILMEYDSVGSIRLVITDFGCCLAESYWGLKLPFNSTCVDRGGNVSLMAPEVVSAVPGPCTFIDYSKADVWAVGAIAYEIFGRPNPFYKSGLESRTYQERELPALPQQMPPAVQLLVKLLLRRDPHKRPSARTAANMLHIYYWNEKQSFFNPAITNKTVDWLLCQCATAILQSRGYGGNTVEVELLSCFLANIDMAEFRTGIAYLEFCGQKTK</sequence>
<dbReference type="InterPro" id="IPR011009">
    <property type="entry name" value="Kinase-like_dom_sf"/>
</dbReference>
<keyword evidence="7" id="KW-0723">Serine/threonine-protein kinase</keyword>
<evidence type="ECO:0000256" key="20">
    <source>
        <dbReference type="ARBA" id="ARBA00023006"/>
    </source>
</evidence>
<evidence type="ECO:0000259" key="29">
    <source>
        <dbReference type="PROSITE" id="PS50011"/>
    </source>
</evidence>
<dbReference type="GO" id="GO:0046872">
    <property type="term" value="F:metal ion binding"/>
    <property type="evidence" value="ECO:0007669"/>
    <property type="project" value="UniProtKB-KW"/>
</dbReference>
<evidence type="ECO:0000256" key="16">
    <source>
        <dbReference type="ARBA" id="ARBA00022840"/>
    </source>
</evidence>
<evidence type="ECO:0000256" key="9">
    <source>
        <dbReference type="ARBA" id="ARBA00022679"/>
    </source>
</evidence>
<evidence type="ECO:0000256" key="1">
    <source>
        <dbReference type="ARBA" id="ARBA00001946"/>
    </source>
</evidence>
<keyword evidence="14" id="KW-1000">Mitochondrion outer membrane</keyword>
<gene>
    <name evidence="30" type="primary">Pink1</name>
    <name evidence="30" type="ORF">GTO96_0018998</name>
</gene>
<dbReference type="SMART" id="SM00220">
    <property type="entry name" value="S_TKc"/>
    <property type="match status" value="1"/>
</dbReference>
<feature type="domain" description="Protein kinase" evidence="29">
    <location>
        <begin position="141"/>
        <end position="508"/>
    </location>
</feature>
<keyword evidence="19" id="KW-1133">Transmembrane helix</keyword>
<keyword evidence="22" id="KW-0472">Membrane</keyword>
<organism evidence="30 31">
    <name type="scientific">Polypterus senegalus</name>
    <name type="common">Senegal bichir</name>
    <dbReference type="NCBI Taxonomy" id="55291"/>
    <lineage>
        <taxon>Eukaryota</taxon>
        <taxon>Metazoa</taxon>
        <taxon>Chordata</taxon>
        <taxon>Craniata</taxon>
        <taxon>Vertebrata</taxon>
        <taxon>Euteleostomi</taxon>
        <taxon>Actinopterygii</taxon>
        <taxon>Polypteriformes</taxon>
        <taxon>Polypteridae</taxon>
        <taxon>Polypterus</taxon>
    </lineage>
</organism>
<dbReference type="SUPFAM" id="SSF56112">
    <property type="entry name" value="Protein kinase-like (PK-like)"/>
    <property type="match status" value="1"/>
</dbReference>
<feature type="non-terminal residue" evidence="30">
    <location>
        <position position="579"/>
    </location>
</feature>
<comment type="subunit">
    <text evidence="26">Upon mitochondrial depolarization, it forms a supercomplex with TOM and TIM23 complexes. PINK1-TOM-TIM23 supercomplex formation requires PINK1 interaction with TOMM20 and TOMM70 and is critical for PINK1 stabilization at the outer mitochondrial membrane, kinase activation and downstream mitophagy. Upon mitochondrial depolarization, interacts with TIMM23; the interaction is required for PINK1 accumulation at the outer mitochondrial membrane, kinase activation by autophosphorylation and PRKN recruitement to mitochondria. Interacts with PRKN. Interacts with FBXO7. Forms a complex with PRKN and PARK7. Interacts with NENF.</text>
</comment>
<evidence type="ECO:0000256" key="18">
    <source>
        <dbReference type="ARBA" id="ARBA00022946"/>
    </source>
</evidence>
<comment type="similarity">
    <text evidence="23">Belongs to the protein kinase superfamily.</text>
</comment>
<dbReference type="EC" id="2.7.11.1" evidence="5"/>
<evidence type="ECO:0000313" key="30">
    <source>
        <dbReference type="EMBL" id="KAG2459683.1"/>
    </source>
</evidence>
<keyword evidence="10" id="KW-0812">Transmembrane</keyword>
<dbReference type="Proteomes" id="UP000886611">
    <property type="component" value="Unassembled WGS sequence"/>
</dbReference>
<keyword evidence="20" id="KW-0072">Autophagy</keyword>
<dbReference type="GO" id="GO:0005829">
    <property type="term" value="C:cytosol"/>
    <property type="evidence" value="ECO:0007669"/>
    <property type="project" value="UniProtKB-SubCell"/>
</dbReference>
<dbReference type="GO" id="GO:0005524">
    <property type="term" value="F:ATP binding"/>
    <property type="evidence" value="ECO:0007669"/>
    <property type="project" value="UniProtKB-KW"/>
</dbReference>
<comment type="catalytic activity">
    <reaction evidence="24">
        <text>L-threonyl-[protein] + ATP = O-phospho-L-threonyl-[protein] + ADP + H(+)</text>
        <dbReference type="Rhea" id="RHEA:46608"/>
        <dbReference type="Rhea" id="RHEA-COMP:11060"/>
        <dbReference type="Rhea" id="RHEA-COMP:11605"/>
        <dbReference type="ChEBI" id="CHEBI:15378"/>
        <dbReference type="ChEBI" id="CHEBI:30013"/>
        <dbReference type="ChEBI" id="CHEBI:30616"/>
        <dbReference type="ChEBI" id="CHEBI:61977"/>
        <dbReference type="ChEBI" id="CHEBI:456216"/>
        <dbReference type="EC" id="2.7.11.1"/>
    </reaction>
</comment>
<dbReference type="Gene3D" id="1.10.510.10">
    <property type="entry name" value="Transferase(Phosphotransferase) domain 1"/>
    <property type="match status" value="1"/>
</dbReference>
<keyword evidence="9" id="KW-0808">Transferase</keyword>
<evidence type="ECO:0000256" key="4">
    <source>
        <dbReference type="ARBA" id="ARBA00004572"/>
    </source>
</evidence>
<proteinExistence type="inferred from homology"/>
<dbReference type="AlphaFoldDB" id="A0A8X7X1H6"/>
<keyword evidence="17" id="KW-0460">Magnesium</keyword>
<evidence type="ECO:0000256" key="11">
    <source>
        <dbReference type="ARBA" id="ARBA00022723"/>
    </source>
</evidence>
<evidence type="ECO:0000256" key="21">
    <source>
        <dbReference type="ARBA" id="ARBA00023128"/>
    </source>
</evidence>
<evidence type="ECO:0000256" key="23">
    <source>
        <dbReference type="ARBA" id="ARBA00038349"/>
    </source>
</evidence>
<evidence type="ECO:0000256" key="8">
    <source>
        <dbReference type="ARBA" id="ARBA00022553"/>
    </source>
</evidence>
<name>A0A8X7X1H6_POLSE</name>
<dbReference type="InterPro" id="IPR008271">
    <property type="entry name" value="Ser/Thr_kinase_AS"/>
</dbReference>
<evidence type="ECO:0000256" key="22">
    <source>
        <dbReference type="ARBA" id="ARBA00023136"/>
    </source>
</evidence>
<evidence type="ECO:0000256" key="15">
    <source>
        <dbReference type="ARBA" id="ARBA00022792"/>
    </source>
</evidence>
<evidence type="ECO:0000256" key="19">
    <source>
        <dbReference type="ARBA" id="ARBA00022989"/>
    </source>
</evidence>
<evidence type="ECO:0000313" key="31">
    <source>
        <dbReference type="Proteomes" id="UP000886611"/>
    </source>
</evidence>
<keyword evidence="15" id="KW-0999">Mitochondrion inner membrane</keyword>
<evidence type="ECO:0000256" key="27">
    <source>
        <dbReference type="ARBA" id="ARBA00071830"/>
    </source>
</evidence>
<dbReference type="PROSITE" id="PS50011">
    <property type="entry name" value="PROTEIN_KINASE_DOM"/>
    <property type="match status" value="1"/>
</dbReference>
<evidence type="ECO:0000256" key="3">
    <source>
        <dbReference type="ARBA" id="ARBA00004514"/>
    </source>
</evidence>
<evidence type="ECO:0000256" key="17">
    <source>
        <dbReference type="ARBA" id="ARBA00022842"/>
    </source>
</evidence>
<dbReference type="PROSITE" id="PS00108">
    <property type="entry name" value="PROTEIN_KINASE_ST"/>
    <property type="match status" value="1"/>
</dbReference>
<evidence type="ECO:0000256" key="14">
    <source>
        <dbReference type="ARBA" id="ARBA00022787"/>
    </source>
</evidence>
<keyword evidence="6" id="KW-0963">Cytoplasm</keyword>
<evidence type="ECO:0000256" key="10">
    <source>
        <dbReference type="ARBA" id="ARBA00022692"/>
    </source>
</evidence>
<dbReference type="Pfam" id="PF00069">
    <property type="entry name" value="Pkinase"/>
    <property type="match status" value="1"/>
</dbReference>
<evidence type="ECO:0000256" key="12">
    <source>
        <dbReference type="ARBA" id="ARBA00022741"/>
    </source>
</evidence>
<dbReference type="GO" id="GO:0004674">
    <property type="term" value="F:protein serine/threonine kinase activity"/>
    <property type="evidence" value="ECO:0007669"/>
    <property type="project" value="UniProtKB-KW"/>
</dbReference>
<evidence type="ECO:0000256" key="2">
    <source>
        <dbReference type="ARBA" id="ARBA00004434"/>
    </source>
</evidence>
<dbReference type="GO" id="GO:0090141">
    <property type="term" value="P:positive regulation of mitochondrial fission"/>
    <property type="evidence" value="ECO:0007669"/>
    <property type="project" value="TreeGrafter"/>
</dbReference>
<evidence type="ECO:0000256" key="26">
    <source>
        <dbReference type="ARBA" id="ARBA00062732"/>
    </source>
</evidence>
<evidence type="ECO:0000256" key="6">
    <source>
        <dbReference type="ARBA" id="ARBA00022490"/>
    </source>
</evidence>
<keyword evidence="31" id="KW-1185">Reference proteome</keyword>
<protein>
    <recommendedName>
        <fullName evidence="28">Serine/threonine-protein kinase PINK1, mitochondrial</fullName>
        <ecNumber evidence="5">2.7.11.1</ecNumber>
    </recommendedName>
    <alternativeName>
        <fullName evidence="27">Serine/threonine-protein kinase Pink1, mitochondrial</fullName>
    </alternativeName>
</protein>
<keyword evidence="13 30" id="KW-0418">Kinase</keyword>
<evidence type="ECO:0000256" key="5">
    <source>
        <dbReference type="ARBA" id="ARBA00012513"/>
    </source>
</evidence>